<protein>
    <submittedName>
        <fullName evidence="1">Uncharacterized protein</fullName>
    </submittedName>
</protein>
<evidence type="ECO:0000313" key="1">
    <source>
        <dbReference type="EMBL" id="XCH46901.1"/>
    </source>
</evidence>
<dbReference type="KEGG" id="taut:V4D30_01150"/>
<dbReference type="AlphaFoldDB" id="A0AAU8GWV2"/>
<accession>A0AAU8GWV2</accession>
<organism evidence="1">
    <name type="scientific">Thermodesulfovibrio autotrophicus</name>
    <dbReference type="NCBI Taxonomy" id="3118333"/>
    <lineage>
        <taxon>Bacteria</taxon>
        <taxon>Pseudomonadati</taxon>
        <taxon>Nitrospirota</taxon>
        <taxon>Thermodesulfovibrionia</taxon>
        <taxon>Thermodesulfovibrionales</taxon>
        <taxon>Thermodesulfovibrionaceae</taxon>
        <taxon>Thermodesulfovibrio</taxon>
    </lineage>
</organism>
<name>A0AAU8GWV2_9BACT</name>
<proteinExistence type="predicted"/>
<dbReference type="RefSeq" id="WP_353684426.1">
    <property type="nucleotide sequence ID" value="NZ_CP144373.1"/>
</dbReference>
<dbReference type="EMBL" id="CP144373">
    <property type="protein sequence ID" value="XCH46901.1"/>
    <property type="molecule type" value="Genomic_DNA"/>
</dbReference>
<reference evidence="1" key="1">
    <citation type="submission" date="2024-01" db="EMBL/GenBank/DDBJ databases">
        <title>The first autotrophic representatives of the genus Thermodesulfovibrio.</title>
        <authorList>
            <person name="Maltseva A.I."/>
            <person name="Elcheninov A.G."/>
            <person name="Kublanov I.V."/>
            <person name="Lebedinsky A.V."/>
            <person name="Frolov E.N."/>
        </authorList>
    </citation>
    <scope>NUCLEOTIDE SEQUENCE</scope>
    <source>
        <strain evidence="1">3907-1M</strain>
    </source>
</reference>
<gene>
    <name evidence="1" type="ORF">V4D30_01150</name>
</gene>
<sequence length="121" mass="14499">MQKIIEIETKKFSINRQIICDMCNNYLYTDSYEAEKIYAVFWVERGGNIYLEKYVCESCYKEYFSDKKTIPFNESPKPFQRALIRDLKRNWYGVIVSLNSVDDFKLLQENPHLLEVLGEKF</sequence>